<gene>
    <name evidence="1" type="ORF">KC01_LOCUS26798</name>
</gene>
<name>A0AAV2L7W5_KNICA</name>
<proteinExistence type="predicted"/>
<dbReference type="AlphaFoldDB" id="A0AAV2L7W5"/>
<evidence type="ECO:0000313" key="2">
    <source>
        <dbReference type="Proteomes" id="UP001497482"/>
    </source>
</evidence>
<sequence length="99" mass="10826">MTVTLCNCFVRPPPQKNEFKQKRPPTCHSAAASSIFMPSADFTCQRGFISAMLLTPFTKSANEQECERIIGPLRQLSRQGGSVIGRLLFAANDAPPIGQ</sequence>
<dbReference type="EMBL" id="OZ035844">
    <property type="protein sequence ID" value="CAL1598412.1"/>
    <property type="molecule type" value="Genomic_DNA"/>
</dbReference>
<keyword evidence="2" id="KW-1185">Reference proteome</keyword>
<organism evidence="1 2">
    <name type="scientific">Knipowitschia caucasica</name>
    <name type="common">Caucasian dwarf goby</name>
    <name type="synonym">Pomatoschistus caucasicus</name>
    <dbReference type="NCBI Taxonomy" id="637954"/>
    <lineage>
        <taxon>Eukaryota</taxon>
        <taxon>Metazoa</taxon>
        <taxon>Chordata</taxon>
        <taxon>Craniata</taxon>
        <taxon>Vertebrata</taxon>
        <taxon>Euteleostomi</taxon>
        <taxon>Actinopterygii</taxon>
        <taxon>Neopterygii</taxon>
        <taxon>Teleostei</taxon>
        <taxon>Neoteleostei</taxon>
        <taxon>Acanthomorphata</taxon>
        <taxon>Gobiaria</taxon>
        <taxon>Gobiiformes</taxon>
        <taxon>Gobioidei</taxon>
        <taxon>Gobiidae</taxon>
        <taxon>Gobiinae</taxon>
        <taxon>Knipowitschia</taxon>
    </lineage>
</organism>
<protein>
    <submittedName>
        <fullName evidence="1">Uncharacterized protein</fullName>
    </submittedName>
</protein>
<reference evidence="1 2" key="1">
    <citation type="submission" date="2024-04" db="EMBL/GenBank/DDBJ databases">
        <authorList>
            <person name="Waldvogel A.-M."/>
            <person name="Schoenle A."/>
        </authorList>
    </citation>
    <scope>NUCLEOTIDE SEQUENCE [LARGE SCALE GENOMIC DNA]</scope>
</reference>
<dbReference type="Proteomes" id="UP001497482">
    <property type="component" value="Chromosome 22"/>
</dbReference>
<accession>A0AAV2L7W5</accession>
<evidence type="ECO:0000313" key="1">
    <source>
        <dbReference type="EMBL" id="CAL1598412.1"/>
    </source>
</evidence>